<dbReference type="STRING" id="299467.A0A443SDF8"/>
<dbReference type="VEuPathDB" id="VectorBase:LDEU006492"/>
<reference evidence="2 3" key="1">
    <citation type="journal article" date="2018" name="Gigascience">
        <title>Genomes of trombidid mites reveal novel predicted allergens and laterally-transferred genes associated with secondary metabolism.</title>
        <authorList>
            <person name="Dong X."/>
            <person name="Chaisiri K."/>
            <person name="Xia D."/>
            <person name="Armstrong S.D."/>
            <person name="Fang Y."/>
            <person name="Donnelly M.J."/>
            <person name="Kadowaki T."/>
            <person name="McGarry J.W."/>
            <person name="Darby A.C."/>
            <person name="Makepeace B.L."/>
        </authorList>
    </citation>
    <scope>NUCLEOTIDE SEQUENCE [LARGE SCALE GENOMIC DNA]</scope>
    <source>
        <strain evidence="2">UoL-UT</strain>
    </source>
</reference>
<dbReference type="PANTHER" id="PTHR11699">
    <property type="entry name" value="ALDEHYDE DEHYDROGENASE-RELATED"/>
    <property type="match status" value="1"/>
</dbReference>
<dbReference type="SUPFAM" id="SSF53720">
    <property type="entry name" value="ALDH-like"/>
    <property type="match status" value="1"/>
</dbReference>
<dbReference type="GO" id="GO:0016620">
    <property type="term" value="F:oxidoreductase activity, acting on the aldehyde or oxo group of donors, NAD or NADP as acceptor"/>
    <property type="evidence" value="ECO:0007669"/>
    <property type="project" value="InterPro"/>
</dbReference>
<dbReference type="Proteomes" id="UP000288716">
    <property type="component" value="Unassembled WGS sequence"/>
</dbReference>
<evidence type="ECO:0000313" key="3">
    <source>
        <dbReference type="Proteomes" id="UP000288716"/>
    </source>
</evidence>
<dbReference type="FunFam" id="3.40.605.10:FF:000026">
    <property type="entry name" value="Aldehyde dehydrogenase, putative"/>
    <property type="match status" value="1"/>
</dbReference>
<organism evidence="2 3">
    <name type="scientific">Leptotrombidium deliense</name>
    <dbReference type="NCBI Taxonomy" id="299467"/>
    <lineage>
        <taxon>Eukaryota</taxon>
        <taxon>Metazoa</taxon>
        <taxon>Ecdysozoa</taxon>
        <taxon>Arthropoda</taxon>
        <taxon>Chelicerata</taxon>
        <taxon>Arachnida</taxon>
        <taxon>Acari</taxon>
        <taxon>Acariformes</taxon>
        <taxon>Trombidiformes</taxon>
        <taxon>Prostigmata</taxon>
        <taxon>Anystina</taxon>
        <taxon>Parasitengona</taxon>
        <taxon>Trombiculoidea</taxon>
        <taxon>Trombiculidae</taxon>
        <taxon>Leptotrombidium</taxon>
    </lineage>
</organism>
<protein>
    <submittedName>
        <fullName evidence="2">Retinal dehydrogenase 1-like protein</fullName>
    </submittedName>
</protein>
<evidence type="ECO:0000259" key="1">
    <source>
        <dbReference type="Pfam" id="PF00171"/>
    </source>
</evidence>
<dbReference type="OrthoDB" id="6420157at2759"/>
<dbReference type="EMBL" id="NCKV01003591">
    <property type="protein sequence ID" value="RWS25548.1"/>
    <property type="molecule type" value="Genomic_DNA"/>
</dbReference>
<sequence length="106" mass="11833">IAKEEIFGPVQQIMKFKTMEEVIERSNQTHYGLGSGIITKDFEKAMTYMQGVQAGTVWINTFLSFSPQTPFGGFKMSGHGRELGEDGLHEYCEIKTVIAAIPQKNS</sequence>
<dbReference type="InterPro" id="IPR015590">
    <property type="entry name" value="Aldehyde_DH_dom"/>
</dbReference>
<dbReference type="InterPro" id="IPR016162">
    <property type="entry name" value="Ald_DH_N"/>
</dbReference>
<dbReference type="Gene3D" id="3.40.309.10">
    <property type="entry name" value="Aldehyde Dehydrogenase, Chain A, domain 2"/>
    <property type="match status" value="1"/>
</dbReference>
<feature type="non-terminal residue" evidence="2">
    <location>
        <position position="1"/>
    </location>
</feature>
<evidence type="ECO:0000313" key="2">
    <source>
        <dbReference type="EMBL" id="RWS25548.1"/>
    </source>
</evidence>
<keyword evidence="3" id="KW-1185">Reference proteome</keyword>
<proteinExistence type="predicted"/>
<dbReference type="InterPro" id="IPR016163">
    <property type="entry name" value="Ald_DH_C"/>
</dbReference>
<dbReference type="AlphaFoldDB" id="A0A443SDF8"/>
<accession>A0A443SDF8</accession>
<dbReference type="Pfam" id="PF00171">
    <property type="entry name" value="Aldedh"/>
    <property type="match status" value="1"/>
</dbReference>
<dbReference type="InterPro" id="IPR016161">
    <property type="entry name" value="Ald_DH/histidinol_DH"/>
</dbReference>
<dbReference type="Gene3D" id="3.40.605.10">
    <property type="entry name" value="Aldehyde Dehydrogenase, Chain A, domain 1"/>
    <property type="match status" value="1"/>
</dbReference>
<comment type="caution">
    <text evidence="2">The sequence shown here is derived from an EMBL/GenBank/DDBJ whole genome shotgun (WGS) entry which is preliminary data.</text>
</comment>
<feature type="domain" description="Aldehyde dehydrogenase" evidence="1">
    <location>
        <begin position="1"/>
        <end position="97"/>
    </location>
</feature>
<gene>
    <name evidence="2" type="ORF">B4U80_02033</name>
</gene>
<name>A0A443SDF8_9ACAR</name>